<dbReference type="AlphaFoldDB" id="A0A0F8ZXU4"/>
<dbReference type="Gene3D" id="2.60.120.200">
    <property type="match status" value="1"/>
</dbReference>
<proteinExistence type="predicted"/>
<gene>
    <name evidence="1" type="ORF">LCGC14_2980940</name>
</gene>
<dbReference type="InterPro" id="IPR013320">
    <property type="entry name" value="ConA-like_dom_sf"/>
</dbReference>
<comment type="caution">
    <text evidence="1">The sequence shown here is derived from an EMBL/GenBank/DDBJ whole genome shotgun (WGS) entry which is preliminary data.</text>
</comment>
<evidence type="ECO:0000313" key="1">
    <source>
        <dbReference type="EMBL" id="KKK64761.1"/>
    </source>
</evidence>
<protein>
    <submittedName>
        <fullName evidence="1">Uncharacterized protein</fullName>
    </submittedName>
</protein>
<dbReference type="EMBL" id="LAZR01060876">
    <property type="protein sequence ID" value="KKK64761.1"/>
    <property type="molecule type" value="Genomic_DNA"/>
</dbReference>
<feature type="non-terminal residue" evidence="1">
    <location>
        <position position="223"/>
    </location>
</feature>
<sequence>MANLKAPCLSLDARGSVGEAISFTERRGQKIAEKKPVLPYIKSLPLQYQRWLYQDYAFEWTLRSQAVKAVYRSAGTRFHLTAFQYWMKYNLLNLPDIVGMWHLDARSDAIVPDKSRNSNHGVNIGAVPATGFIDGCLYFDGINNYVEVPDSASLRLTDAITIHAIIKPDSLADTQGIVEKGTFAGAWGDFSLTVRNDNKFSFAFNNGAVGFQSAYSIGLEWAD</sequence>
<organism evidence="1">
    <name type="scientific">marine sediment metagenome</name>
    <dbReference type="NCBI Taxonomy" id="412755"/>
    <lineage>
        <taxon>unclassified sequences</taxon>
        <taxon>metagenomes</taxon>
        <taxon>ecological metagenomes</taxon>
    </lineage>
</organism>
<dbReference type="SUPFAM" id="SSF49899">
    <property type="entry name" value="Concanavalin A-like lectins/glucanases"/>
    <property type="match status" value="1"/>
</dbReference>
<name>A0A0F8ZXU4_9ZZZZ</name>
<reference evidence="1" key="1">
    <citation type="journal article" date="2015" name="Nature">
        <title>Complex archaea that bridge the gap between prokaryotes and eukaryotes.</title>
        <authorList>
            <person name="Spang A."/>
            <person name="Saw J.H."/>
            <person name="Jorgensen S.L."/>
            <person name="Zaremba-Niedzwiedzka K."/>
            <person name="Martijn J."/>
            <person name="Lind A.E."/>
            <person name="van Eijk R."/>
            <person name="Schleper C."/>
            <person name="Guy L."/>
            <person name="Ettema T.J."/>
        </authorList>
    </citation>
    <scope>NUCLEOTIDE SEQUENCE</scope>
</reference>
<accession>A0A0F8ZXU4</accession>